<dbReference type="GO" id="GO:0009055">
    <property type="term" value="F:electron transfer activity"/>
    <property type="evidence" value="ECO:0007669"/>
    <property type="project" value="InterPro"/>
</dbReference>
<dbReference type="InterPro" id="IPR009056">
    <property type="entry name" value="Cyt_c-like_dom"/>
</dbReference>
<dbReference type="InterPro" id="IPR050597">
    <property type="entry name" value="Cytochrome_c_Oxidase_Subunit"/>
</dbReference>
<proteinExistence type="predicted"/>
<name>A0A3S7UVG4_9BACT</name>
<feature type="region of interest" description="Disordered" evidence="7">
    <location>
        <begin position="390"/>
        <end position="409"/>
    </location>
</feature>
<feature type="domain" description="Cytochrome c" evidence="8">
    <location>
        <begin position="307"/>
        <end position="396"/>
    </location>
</feature>
<evidence type="ECO:0000256" key="6">
    <source>
        <dbReference type="PROSITE-ProRule" id="PRU00433"/>
    </source>
</evidence>
<keyword evidence="5 6" id="KW-0408">Iron</keyword>
<dbReference type="PROSITE" id="PS51007">
    <property type="entry name" value="CYTC"/>
    <property type="match status" value="2"/>
</dbReference>
<keyword evidence="4" id="KW-0249">Electron transport</keyword>
<evidence type="ECO:0000313" key="9">
    <source>
        <dbReference type="EMBL" id="AYM52766.1"/>
    </source>
</evidence>
<dbReference type="GO" id="GO:0020037">
    <property type="term" value="F:heme binding"/>
    <property type="evidence" value="ECO:0007669"/>
    <property type="project" value="InterPro"/>
</dbReference>
<keyword evidence="3 6" id="KW-0479">Metal-binding</keyword>
<keyword evidence="1" id="KW-0813">Transport</keyword>
<dbReference type="EMBL" id="MH908884">
    <property type="protein sequence ID" value="AYM52766.1"/>
    <property type="molecule type" value="Genomic_DNA"/>
</dbReference>
<dbReference type="Gene3D" id="1.10.760.10">
    <property type="entry name" value="Cytochrome c-like domain"/>
    <property type="match status" value="3"/>
</dbReference>
<dbReference type="SUPFAM" id="SSF46626">
    <property type="entry name" value="Cytochrome c"/>
    <property type="match status" value="3"/>
</dbReference>
<dbReference type="PANTHER" id="PTHR33751">
    <property type="entry name" value="CBB3-TYPE CYTOCHROME C OXIDASE SUBUNIT FIXP"/>
    <property type="match status" value="1"/>
</dbReference>
<organism evidence="9">
    <name type="scientific">Simulacricoccus ruber</name>
    <dbReference type="NCBI Taxonomy" id="2303410"/>
    <lineage>
        <taxon>Bacteria</taxon>
        <taxon>Pseudomonadati</taxon>
        <taxon>Myxococcota</taxon>
        <taxon>Myxococcia</taxon>
        <taxon>Myxococcales</taxon>
        <taxon>Cystobacterineae</taxon>
        <taxon>Myxococcaceae</taxon>
        <taxon>Simulacricoccus</taxon>
    </lineage>
</organism>
<keyword evidence="2 6" id="KW-0349">Heme</keyword>
<evidence type="ECO:0000256" key="2">
    <source>
        <dbReference type="ARBA" id="ARBA00022617"/>
    </source>
</evidence>
<dbReference type="GO" id="GO:0046872">
    <property type="term" value="F:metal ion binding"/>
    <property type="evidence" value="ECO:0007669"/>
    <property type="project" value="UniProtKB-KW"/>
</dbReference>
<dbReference type="InterPro" id="IPR036909">
    <property type="entry name" value="Cyt_c-like_dom_sf"/>
</dbReference>
<protein>
    <submittedName>
        <fullName evidence="9">Cytochrome c4</fullName>
    </submittedName>
</protein>
<reference evidence="9" key="1">
    <citation type="journal article" date="2018" name="J. Ind. Microbiol. Biotechnol.">
        <title>Genome mining reveals uncommon alkylpyrones as type III PKS products from myxobacteria.</title>
        <authorList>
            <person name="Hug J.J."/>
            <person name="Panter F."/>
            <person name="Krug D."/>
            <person name="Muller R."/>
        </authorList>
    </citation>
    <scope>NUCLEOTIDE SEQUENCE</scope>
    <source>
        <strain evidence="9">MCy10636</strain>
    </source>
</reference>
<evidence type="ECO:0000256" key="1">
    <source>
        <dbReference type="ARBA" id="ARBA00022448"/>
    </source>
</evidence>
<sequence>MSERESGPRRAGGDGRFEPYEEPRPVPLPVYWIAIALALWGVMLLYEAGESVRTGRGERLQRIVDDRGPVRRPGVTLFHERCATCHQVDGAGLSGAVPPLDGSPFVTGEPRTVARILLHGIRGPIHVAGRDYDGNMPDFASVLSDAEVAEVGTYIRQAWSNRAGPLTVADVAAVRREPGPAGPWSGGAELVAASARPGAYEPQPPPAPVVAPPADTGSLLAKASPGGRWPCASCHGAHGEGSLNVPRLAGLDAGYIERQLLDYRTGRRRNEPMSIVARSLDPQELGLLARHYAGLSPGSTARPGLGGQLLRGQQLALVGDESRELPACFSCHGPSGFGVGPFPTLAAQHPAYTVAQLNAFAAGHRDNDPTALMRHIAKKLDTLDRRSVSDYLSTLPPVPPRRARAPTGE</sequence>
<dbReference type="PANTHER" id="PTHR33751:SF9">
    <property type="entry name" value="CYTOCHROME C4"/>
    <property type="match status" value="1"/>
</dbReference>
<evidence type="ECO:0000256" key="7">
    <source>
        <dbReference type="SAM" id="MobiDB-lite"/>
    </source>
</evidence>
<evidence type="ECO:0000256" key="3">
    <source>
        <dbReference type="ARBA" id="ARBA00022723"/>
    </source>
</evidence>
<evidence type="ECO:0000259" key="8">
    <source>
        <dbReference type="PROSITE" id="PS51007"/>
    </source>
</evidence>
<dbReference type="Pfam" id="PF00034">
    <property type="entry name" value="Cytochrom_C"/>
    <property type="match status" value="2"/>
</dbReference>
<feature type="domain" description="Cytochrome c" evidence="8">
    <location>
        <begin position="69"/>
        <end position="159"/>
    </location>
</feature>
<accession>A0A3S7UVG4</accession>
<evidence type="ECO:0000256" key="5">
    <source>
        <dbReference type="ARBA" id="ARBA00023004"/>
    </source>
</evidence>
<evidence type="ECO:0000256" key="4">
    <source>
        <dbReference type="ARBA" id="ARBA00022982"/>
    </source>
</evidence>
<dbReference type="AlphaFoldDB" id="A0A3S7UVG4"/>